<evidence type="ECO:0000313" key="2">
    <source>
        <dbReference type="EMBL" id="CAF2846780.1"/>
    </source>
</evidence>
<protein>
    <submittedName>
        <fullName evidence="2">(salmon louse) hypothetical protein</fullName>
    </submittedName>
</protein>
<dbReference type="Proteomes" id="UP000675881">
    <property type="component" value="Chromosome 14"/>
</dbReference>
<proteinExistence type="predicted"/>
<feature type="region of interest" description="Disordered" evidence="1">
    <location>
        <begin position="346"/>
        <end position="373"/>
    </location>
</feature>
<name>A0A7R8CQE2_LEPSM</name>
<evidence type="ECO:0000313" key="3">
    <source>
        <dbReference type="Proteomes" id="UP000675881"/>
    </source>
</evidence>
<gene>
    <name evidence="2" type="ORF">LSAA_5592</name>
</gene>
<organism evidence="2 3">
    <name type="scientific">Lepeophtheirus salmonis</name>
    <name type="common">Salmon louse</name>
    <name type="synonym">Caligus salmonis</name>
    <dbReference type="NCBI Taxonomy" id="72036"/>
    <lineage>
        <taxon>Eukaryota</taxon>
        <taxon>Metazoa</taxon>
        <taxon>Ecdysozoa</taxon>
        <taxon>Arthropoda</taxon>
        <taxon>Crustacea</taxon>
        <taxon>Multicrustacea</taxon>
        <taxon>Hexanauplia</taxon>
        <taxon>Copepoda</taxon>
        <taxon>Siphonostomatoida</taxon>
        <taxon>Caligidae</taxon>
        <taxon>Lepeophtheirus</taxon>
    </lineage>
</organism>
<dbReference type="EMBL" id="HG994593">
    <property type="protein sequence ID" value="CAF2846780.1"/>
    <property type="molecule type" value="Genomic_DNA"/>
</dbReference>
<accession>A0A7R8CQE2</accession>
<evidence type="ECO:0000256" key="1">
    <source>
        <dbReference type="SAM" id="MobiDB-lite"/>
    </source>
</evidence>
<keyword evidence="3" id="KW-1185">Reference proteome</keyword>
<sequence length="373" mass="39117">MLSIFFVPQQMECIKRIKGVSHGKDVAGSKGVGGNIFGLAKSYYLEIDGGLIGLCLDKSLFYHSISLNSCIAFESYNCGIVKREEPNINYESYKEPTGEALVDPTIRNRQADASSNELDSAAVAPADYPEEIRIVRQSSGYISPGVSQQPQNDVQLPQATYVSVSPSSIASSPVAVSTKASTPSYTAKVSSGTTSNPIAGLTALLLPKSSNGGASSGNGGGIPDLVGGAIGAASNGVKTVLEIKRDLILPAIVSVLSLSQNVANSEILKTIVDVKLGAARTVLSIGPALVDALATIMSTAGDITSQLIKVILCNLVCPIQREPKSCRATASCERLASSSTKTTYSSDSAQSYVKKKGRSKQTHAKNRQHNSHH</sequence>
<feature type="compositionally biased region" description="Basic residues" evidence="1">
    <location>
        <begin position="353"/>
        <end position="373"/>
    </location>
</feature>
<reference evidence="2" key="1">
    <citation type="submission" date="2021-02" db="EMBL/GenBank/DDBJ databases">
        <authorList>
            <person name="Bekaert M."/>
        </authorList>
    </citation>
    <scope>NUCLEOTIDE SEQUENCE</scope>
    <source>
        <strain evidence="2">IoA-00</strain>
    </source>
</reference>
<dbReference type="AlphaFoldDB" id="A0A7R8CQE2"/>